<evidence type="ECO:0000256" key="4">
    <source>
        <dbReference type="PIRSR" id="PIRSR603782-2"/>
    </source>
</evidence>
<dbReference type="Proteomes" id="UP000296822">
    <property type="component" value="Plasmid unnamed2"/>
</dbReference>
<protein>
    <submittedName>
        <fullName evidence="6">SCO family protein</fullName>
    </submittedName>
</protein>
<dbReference type="InterPro" id="IPR013766">
    <property type="entry name" value="Thioredoxin_domain"/>
</dbReference>
<keyword evidence="3" id="KW-0479">Metal-binding</keyword>
<evidence type="ECO:0000313" key="6">
    <source>
        <dbReference type="EMBL" id="QCC56838.1"/>
    </source>
</evidence>
<dbReference type="RefSeq" id="WP_006067248.1">
    <property type="nucleotide sequence ID" value="NZ_CP031307.1"/>
</dbReference>
<dbReference type="PANTHER" id="PTHR12151:SF25">
    <property type="entry name" value="LINALOOL DEHYDRATASE_ISOMERASE DOMAIN-CONTAINING PROTEIN"/>
    <property type="match status" value="1"/>
</dbReference>
<feature type="binding site" evidence="3">
    <location>
        <position position="97"/>
    </location>
    <ligand>
        <name>Cu cation</name>
        <dbReference type="ChEBI" id="CHEBI:23378"/>
    </ligand>
</feature>
<dbReference type="CDD" id="cd02968">
    <property type="entry name" value="SCO"/>
    <property type="match status" value="1"/>
</dbReference>
<accession>A0A4D6HUS3</accession>
<name>A0A4D6HUS3_9EURY</name>
<dbReference type="SUPFAM" id="SSF52833">
    <property type="entry name" value="Thioredoxin-like"/>
    <property type="match status" value="1"/>
</dbReference>
<dbReference type="Pfam" id="PF02630">
    <property type="entry name" value="SCO1-SenC"/>
    <property type="match status" value="1"/>
</dbReference>
<comment type="similarity">
    <text evidence="1">Belongs to the SCO1/2 family.</text>
</comment>
<proteinExistence type="inferred from homology"/>
<evidence type="ECO:0000256" key="2">
    <source>
        <dbReference type="ARBA" id="ARBA00023008"/>
    </source>
</evidence>
<geneLocation type="plasmid" evidence="6">
    <name>unnamed2</name>
</geneLocation>
<keyword evidence="4" id="KW-1015">Disulfide bond</keyword>
<dbReference type="PANTHER" id="PTHR12151">
    <property type="entry name" value="ELECTRON TRANSPORT PROTIN SCO1/SENC FAMILY MEMBER"/>
    <property type="match status" value="1"/>
</dbReference>
<keyword evidence="6" id="KW-0614">Plasmid</keyword>
<feature type="disulfide bond" description="Redox-active" evidence="4">
    <location>
        <begin position="92"/>
        <end position="97"/>
    </location>
</feature>
<evidence type="ECO:0000256" key="1">
    <source>
        <dbReference type="ARBA" id="ARBA00010996"/>
    </source>
</evidence>
<dbReference type="InterPro" id="IPR036249">
    <property type="entry name" value="Thioredoxin-like_sf"/>
</dbReference>
<gene>
    <name evidence="6" type="ORF">DV706_20095</name>
</gene>
<dbReference type="KEGG" id="nbg:DV706_20095"/>
<evidence type="ECO:0000256" key="3">
    <source>
        <dbReference type="PIRSR" id="PIRSR603782-1"/>
    </source>
</evidence>
<dbReference type="InterPro" id="IPR003782">
    <property type="entry name" value="SCO1/SenC"/>
</dbReference>
<sequence>MNRRSYIGALGATGAAGLSGCLGDSFGSPLSSGDSDTVLDPPEQARGDPSYPIHGEAFPSFSIPDPIAETTVSLDDLVGERPFVMTYFFTTCPDGACPALLLRLRQVQEDAVEHGYSDDVGLLAFTFDPERDTPDVLREYATERSIDYEADNWHFLRPDTYDEAETLASDTFGLALRRVDEDDDHDHDHDDDHDHGEYTFGHNNLITLVNEDGIVERAYDGAVQSDRAVSPETVVEEMRTIIGVE</sequence>
<keyword evidence="2 3" id="KW-0186">Copper</keyword>
<feature type="domain" description="Thioredoxin" evidence="5">
    <location>
        <begin position="52"/>
        <end position="240"/>
    </location>
</feature>
<dbReference type="AlphaFoldDB" id="A0A4D6HUS3"/>
<organism evidence="6 7">
    <name type="scientific">Natronorubrum bangense</name>
    <dbReference type="NCBI Taxonomy" id="61858"/>
    <lineage>
        <taxon>Archaea</taxon>
        <taxon>Methanobacteriati</taxon>
        <taxon>Methanobacteriota</taxon>
        <taxon>Stenosarchaea group</taxon>
        <taxon>Halobacteria</taxon>
        <taxon>Halobacteriales</taxon>
        <taxon>Natrialbaceae</taxon>
        <taxon>Natronorubrum</taxon>
    </lineage>
</organism>
<dbReference type="GO" id="GO:0046872">
    <property type="term" value="F:metal ion binding"/>
    <property type="evidence" value="ECO:0007669"/>
    <property type="project" value="UniProtKB-KW"/>
</dbReference>
<dbReference type="PROSITE" id="PS51257">
    <property type="entry name" value="PROKAR_LIPOPROTEIN"/>
    <property type="match status" value="1"/>
</dbReference>
<evidence type="ECO:0000259" key="5">
    <source>
        <dbReference type="PROSITE" id="PS51352"/>
    </source>
</evidence>
<feature type="binding site" evidence="3">
    <location>
        <position position="92"/>
    </location>
    <ligand>
        <name>Cu cation</name>
        <dbReference type="ChEBI" id="CHEBI:23378"/>
    </ligand>
</feature>
<evidence type="ECO:0000313" key="7">
    <source>
        <dbReference type="Proteomes" id="UP000296822"/>
    </source>
</evidence>
<dbReference type="GeneID" id="39853582"/>
<dbReference type="EMBL" id="CP031307">
    <property type="protein sequence ID" value="QCC56838.1"/>
    <property type="molecule type" value="Genomic_DNA"/>
</dbReference>
<dbReference type="PROSITE" id="PS51352">
    <property type="entry name" value="THIOREDOXIN_2"/>
    <property type="match status" value="1"/>
</dbReference>
<dbReference type="Gene3D" id="3.40.30.10">
    <property type="entry name" value="Glutaredoxin"/>
    <property type="match status" value="1"/>
</dbReference>
<reference evidence="6 7" key="1">
    <citation type="journal article" date="2019" name="Nat. Commun.">
        <title>A new type of DNA phosphorothioation-based antiviral system in archaea.</title>
        <authorList>
            <person name="Xiong L."/>
            <person name="Liu S."/>
            <person name="Chen S."/>
            <person name="Xiao Y."/>
            <person name="Zhu B."/>
            <person name="Gao Y."/>
            <person name="Zhang Y."/>
            <person name="Chen B."/>
            <person name="Luo J."/>
            <person name="Deng Z."/>
            <person name="Chen X."/>
            <person name="Wang L."/>
            <person name="Chen S."/>
        </authorList>
    </citation>
    <scope>NUCLEOTIDE SEQUENCE [LARGE SCALE GENOMIC DNA]</scope>
    <source>
        <strain evidence="6 7">JCM 10635</strain>
        <plasmid evidence="6 7">unnamed2</plasmid>
    </source>
</reference>